<dbReference type="Proteomes" id="UP000297626">
    <property type="component" value="Unassembled WGS sequence"/>
</dbReference>
<evidence type="ECO:0000259" key="5">
    <source>
        <dbReference type="Pfam" id="PF00370"/>
    </source>
</evidence>
<keyword evidence="3" id="KW-0808">Transferase</keyword>
<dbReference type="GO" id="GO:0042732">
    <property type="term" value="P:D-xylose metabolic process"/>
    <property type="evidence" value="ECO:0007669"/>
    <property type="project" value="UniProtKB-KW"/>
</dbReference>
<dbReference type="InterPro" id="IPR000577">
    <property type="entry name" value="Carb_kinase_FGGY"/>
</dbReference>
<gene>
    <name evidence="7" type="ORF">E3T51_05100</name>
</gene>
<dbReference type="RefSeq" id="WP_134528312.1">
    <property type="nucleotide sequence ID" value="NZ_SOHN01000008.1"/>
</dbReference>
<evidence type="ECO:0000259" key="6">
    <source>
        <dbReference type="Pfam" id="PF02782"/>
    </source>
</evidence>
<dbReference type="PANTHER" id="PTHR43095:SF5">
    <property type="entry name" value="XYLULOSE KINASE"/>
    <property type="match status" value="1"/>
</dbReference>
<protein>
    <recommendedName>
        <fullName evidence="9">Xylulose kinase</fullName>
    </recommendedName>
</protein>
<accession>A0A4R9BTL8</accession>
<comment type="caution">
    <text evidence="7">The sequence shown here is derived from an EMBL/GenBank/DDBJ whole genome shotgun (WGS) entry which is preliminary data.</text>
</comment>
<comment type="similarity">
    <text evidence="1">Belongs to the FGGY kinase family.</text>
</comment>
<dbReference type="SUPFAM" id="SSF53067">
    <property type="entry name" value="Actin-like ATPase domain"/>
    <property type="match status" value="2"/>
</dbReference>
<evidence type="ECO:0000256" key="3">
    <source>
        <dbReference type="ARBA" id="ARBA00022679"/>
    </source>
</evidence>
<dbReference type="GO" id="GO:0016301">
    <property type="term" value="F:kinase activity"/>
    <property type="evidence" value="ECO:0007669"/>
    <property type="project" value="UniProtKB-KW"/>
</dbReference>
<evidence type="ECO:0000256" key="1">
    <source>
        <dbReference type="ARBA" id="ARBA00009156"/>
    </source>
</evidence>
<dbReference type="InterPro" id="IPR018485">
    <property type="entry name" value="FGGY_C"/>
</dbReference>
<evidence type="ECO:0008006" key="9">
    <source>
        <dbReference type="Google" id="ProtNLM"/>
    </source>
</evidence>
<sequence>MADTECVLGLDLGTSGLKGTLLRHDGRVVATASAEYEFDSPHSGWAQIDAAKWELAARSVVGRLRQLAPDAQIEAVGIDGQMHGVLLVDERGEAIAPALLWPDTRALAEVEMWRTLAPHLKSALANPLGPGMAGPLLLWAAGHWPDQYRSAHRFLSPKDWLRTRLIPDVLVTDASDASATLLWDVVNNGWHRELAAELGIRASLFPEIRPSSSVAGRLDAATAASWSLPAGIPVSVGCGDVAATLTAINTGSAALSIIVGSGVQALVADITPAATAHPTFHSFRSATGSYFGMAAPLNGGLALRRVRDLLAMEWSEIYESPYLSIPNDEAVFLPYFAGERIPALTHASNAGWQGMGLSTSREMLAATAVEGMLFGLRRAIDQLPGHAGLIQMVGGGSKHHGIRQLAANVLGHPVAGRRIENATALGAALIAGKIAGWPAVVIDEDEALLSQPEPSTRIEGRFARFQEASDRVVAQVANEGTTR</sequence>
<evidence type="ECO:0000313" key="7">
    <source>
        <dbReference type="EMBL" id="TFD90076.1"/>
    </source>
</evidence>
<dbReference type="Gene3D" id="3.30.420.40">
    <property type="match status" value="2"/>
</dbReference>
<dbReference type="Pfam" id="PF00370">
    <property type="entry name" value="FGGY_N"/>
    <property type="match status" value="1"/>
</dbReference>
<reference evidence="7 8" key="1">
    <citation type="submission" date="2019-03" db="EMBL/GenBank/DDBJ databases">
        <title>Genomics of glacier-inhabiting Cryobacterium strains.</title>
        <authorList>
            <person name="Liu Q."/>
            <person name="Xin Y.-H."/>
        </authorList>
    </citation>
    <scope>NUCLEOTIDE SEQUENCE [LARGE SCALE GENOMIC DNA]</scope>
    <source>
        <strain evidence="7 8">Sr54</strain>
    </source>
</reference>
<dbReference type="AlphaFoldDB" id="A0A4R9BTL8"/>
<keyword evidence="8" id="KW-1185">Reference proteome</keyword>
<organism evidence="7 8">
    <name type="scientific">Cryobacterium serini</name>
    <dbReference type="NCBI Taxonomy" id="1259201"/>
    <lineage>
        <taxon>Bacteria</taxon>
        <taxon>Bacillati</taxon>
        <taxon>Actinomycetota</taxon>
        <taxon>Actinomycetes</taxon>
        <taxon>Micrococcales</taxon>
        <taxon>Microbacteriaceae</taxon>
        <taxon>Cryobacterium</taxon>
    </lineage>
</organism>
<feature type="domain" description="Carbohydrate kinase FGGY C-terminal" evidence="6">
    <location>
        <begin position="323"/>
        <end position="432"/>
    </location>
</feature>
<proteinExistence type="inferred from homology"/>
<evidence type="ECO:0000256" key="4">
    <source>
        <dbReference type="ARBA" id="ARBA00022777"/>
    </source>
</evidence>
<dbReference type="Pfam" id="PF02782">
    <property type="entry name" value="FGGY_C"/>
    <property type="match status" value="1"/>
</dbReference>
<keyword evidence="4" id="KW-0418">Kinase</keyword>
<keyword evidence="2" id="KW-0119">Carbohydrate metabolism</keyword>
<dbReference type="PIRSF" id="PIRSF000538">
    <property type="entry name" value="GlpK"/>
    <property type="match status" value="1"/>
</dbReference>
<dbReference type="EMBL" id="SOHN01000008">
    <property type="protein sequence ID" value="TFD90076.1"/>
    <property type="molecule type" value="Genomic_DNA"/>
</dbReference>
<feature type="domain" description="Carbohydrate kinase FGGY N-terminal" evidence="5">
    <location>
        <begin position="7"/>
        <end position="245"/>
    </location>
</feature>
<name>A0A4R9BTL8_9MICO</name>
<dbReference type="InterPro" id="IPR018484">
    <property type="entry name" value="FGGY_N"/>
</dbReference>
<evidence type="ECO:0000256" key="2">
    <source>
        <dbReference type="ARBA" id="ARBA00022629"/>
    </source>
</evidence>
<dbReference type="PANTHER" id="PTHR43095">
    <property type="entry name" value="SUGAR KINASE"/>
    <property type="match status" value="1"/>
</dbReference>
<keyword evidence="2" id="KW-0859">Xylose metabolism</keyword>
<dbReference type="InterPro" id="IPR050406">
    <property type="entry name" value="FGGY_Carb_Kinase"/>
</dbReference>
<evidence type="ECO:0000313" key="8">
    <source>
        <dbReference type="Proteomes" id="UP000297626"/>
    </source>
</evidence>
<dbReference type="InterPro" id="IPR043129">
    <property type="entry name" value="ATPase_NBD"/>
</dbReference>